<dbReference type="PANTHER" id="PTHR34502:SF3">
    <property type="entry name" value="DUF6594 DOMAIN-CONTAINING PROTEIN"/>
    <property type="match status" value="1"/>
</dbReference>
<comment type="caution">
    <text evidence="4">The sequence shown here is derived from an EMBL/GenBank/DDBJ whole genome shotgun (WGS) entry which is preliminary data.</text>
</comment>
<keyword evidence="2" id="KW-0472">Membrane</keyword>
<dbReference type="EMBL" id="SNSC02000001">
    <property type="protein sequence ID" value="TID27266.1"/>
    <property type="molecule type" value="Genomic_DNA"/>
</dbReference>
<gene>
    <name evidence="4" type="ORF">E6O75_ATG00033</name>
</gene>
<dbReference type="Pfam" id="PF20237">
    <property type="entry name" value="DUF6594"/>
    <property type="match status" value="1"/>
</dbReference>
<feature type="domain" description="DUF6594" evidence="3">
    <location>
        <begin position="104"/>
        <end position="398"/>
    </location>
</feature>
<feature type="transmembrane region" description="Helical" evidence="2">
    <location>
        <begin position="357"/>
        <end position="379"/>
    </location>
</feature>
<dbReference type="AlphaFoldDB" id="A0A4Z1PFA7"/>
<evidence type="ECO:0000313" key="4">
    <source>
        <dbReference type="EMBL" id="TID27266.1"/>
    </source>
</evidence>
<keyword evidence="2" id="KW-0812">Transmembrane</keyword>
<feature type="compositionally biased region" description="Low complexity" evidence="1">
    <location>
        <begin position="10"/>
        <end position="31"/>
    </location>
</feature>
<name>A0A4Z1PFA7_9PEZI</name>
<accession>A0A4Z1PFA7</accession>
<dbReference type="STRING" id="86259.A0A4Z1PFA7"/>
<feature type="transmembrane region" description="Helical" evidence="2">
    <location>
        <begin position="324"/>
        <end position="345"/>
    </location>
</feature>
<evidence type="ECO:0000256" key="2">
    <source>
        <dbReference type="SAM" id="Phobius"/>
    </source>
</evidence>
<keyword evidence="2" id="KW-1133">Transmembrane helix</keyword>
<protein>
    <recommendedName>
        <fullName evidence="3">DUF6594 domain-containing protein</fullName>
    </recommendedName>
</protein>
<dbReference type="InterPro" id="IPR046529">
    <property type="entry name" value="DUF6594"/>
</dbReference>
<feature type="transmembrane region" description="Helical" evidence="2">
    <location>
        <begin position="386"/>
        <end position="405"/>
    </location>
</feature>
<keyword evidence="5" id="KW-1185">Reference proteome</keyword>
<evidence type="ECO:0000256" key="1">
    <source>
        <dbReference type="SAM" id="MobiDB-lite"/>
    </source>
</evidence>
<dbReference type="Proteomes" id="UP000298493">
    <property type="component" value="Unassembled WGS sequence"/>
</dbReference>
<sequence>MSLNYDQKVPSSPSLPTSSSPSSPSLPASPTSPIPGLTFASEYDPEAGKLQKKPTFHERFSFGSKLRDAPPNTTVEEFREQARLATDEIAETDTRTLEGSPNGYPRVSTFLASEPNFSLYRGFHTLHSRVLLELQDDIAALERELDEVDRVDDETEAGKKRLANRQFDLKRSRGEDGFRPRREILAELRTKLLEYDELLIKARDIQGFQKPSHRDYKSVRTWFWNLKPLVSKEAGFIKKKEDIITLRSGREWSSFDGLVESTLRRFDCGLVRVGHSTNVPPTKVREHLSRSLISRQRIFCTRELREKTHDQNMYYYSASRVESFVGLIITSIIFVLLVLPVIVMYKLTSYGQGEHGTFRAIGVLVVFTLLFSAAMSMLTKARRHELFAAAAAYCAVLVVFISNFSGGS</sequence>
<proteinExistence type="predicted"/>
<feature type="region of interest" description="Disordered" evidence="1">
    <location>
        <begin position="1"/>
        <end position="50"/>
    </location>
</feature>
<dbReference type="PANTHER" id="PTHR34502">
    <property type="entry name" value="DUF6594 DOMAIN-CONTAINING PROTEIN-RELATED"/>
    <property type="match status" value="1"/>
</dbReference>
<reference evidence="4 5" key="1">
    <citation type="submission" date="2019-04" db="EMBL/GenBank/DDBJ databases">
        <title>High contiguity whole genome sequence and gene annotation resource for two Venturia nashicola isolates.</title>
        <authorList>
            <person name="Prokchorchik M."/>
            <person name="Won K."/>
            <person name="Lee Y."/>
            <person name="Choi E.D."/>
            <person name="Segonzac C."/>
            <person name="Sohn K.H."/>
        </authorList>
    </citation>
    <scope>NUCLEOTIDE SEQUENCE [LARGE SCALE GENOMIC DNA]</scope>
    <source>
        <strain evidence="4 5">PRI2</strain>
    </source>
</reference>
<evidence type="ECO:0000259" key="3">
    <source>
        <dbReference type="Pfam" id="PF20237"/>
    </source>
</evidence>
<evidence type="ECO:0000313" key="5">
    <source>
        <dbReference type="Proteomes" id="UP000298493"/>
    </source>
</evidence>
<organism evidence="4 5">
    <name type="scientific">Venturia nashicola</name>
    <dbReference type="NCBI Taxonomy" id="86259"/>
    <lineage>
        <taxon>Eukaryota</taxon>
        <taxon>Fungi</taxon>
        <taxon>Dikarya</taxon>
        <taxon>Ascomycota</taxon>
        <taxon>Pezizomycotina</taxon>
        <taxon>Dothideomycetes</taxon>
        <taxon>Pleosporomycetidae</taxon>
        <taxon>Venturiales</taxon>
        <taxon>Venturiaceae</taxon>
        <taxon>Venturia</taxon>
    </lineage>
</organism>